<proteinExistence type="predicted"/>
<protein>
    <submittedName>
        <fullName evidence="1">Uncharacterized protein</fullName>
    </submittedName>
</protein>
<comment type="caution">
    <text evidence="1">The sequence shown here is derived from an EMBL/GenBank/DDBJ whole genome shotgun (WGS) entry which is preliminary data.</text>
</comment>
<organism evidence="1">
    <name type="scientific">marine sediment metagenome</name>
    <dbReference type="NCBI Taxonomy" id="412755"/>
    <lineage>
        <taxon>unclassified sequences</taxon>
        <taxon>metagenomes</taxon>
        <taxon>ecological metagenomes</taxon>
    </lineage>
</organism>
<feature type="non-terminal residue" evidence="1">
    <location>
        <position position="1"/>
    </location>
</feature>
<reference evidence="1" key="1">
    <citation type="journal article" date="2014" name="Front. Microbiol.">
        <title>High frequency of phylogenetically diverse reductive dehalogenase-homologous genes in deep subseafloor sedimentary metagenomes.</title>
        <authorList>
            <person name="Kawai M."/>
            <person name="Futagami T."/>
            <person name="Toyoda A."/>
            <person name="Takaki Y."/>
            <person name="Nishi S."/>
            <person name="Hori S."/>
            <person name="Arai W."/>
            <person name="Tsubouchi T."/>
            <person name="Morono Y."/>
            <person name="Uchiyama I."/>
            <person name="Ito T."/>
            <person name="Fujiyama A."/>
            <person name="Inagaki F."/>
            <person name="Takami H."/>
        </authorList>
    </citation>
    <scope>NUCLEOTIDE SEQUENCE</scope>
    <source>
        <strain evidence="1">Expedition CK06-06</strain>
    </source>
</reference>
<dbReference type="AlphaFoldDB" id="X1SSK9"/>
<name>X1SSK9_9ZZZZ</name>
<gene>
    <name evidence="1" type="ORF">S12H4_31199</name>
</gene>
<evidence type="ECO:0000313" key="1">
    <source>
        <dbReference type="EMBL" id="GAI96037.1"/>
    </source>
</evidence>
<sequence length="55" mass="6111">CSMKAYQGCCEKQRPDEEGIATKSLNETFDGPLLPGVRNVDLMKKGLRHLSEKTS</sequence>
<dbReference type="EMBL" id="BARW01018190">
    <property type="protein sequence ID" value="GAI96037.1"/>
    <property type="molecule type" value="Genomic_DNA"/>
</dbReference>
<accession>X1SSK9</accession>